<dbReference type="PANTHER" id="PTHR36166:SF1">
    <property type="entry name" value="SRPBCC DOMAIN-CONTAINING PROTEIN"/>
    <property type="match status" value="1"/>
</dbReference>
<protein>
    <recommendedName>
        <fullName evidence="3">Polyketide cyclase / dehydrase and lipid transport</fullName>
    </recommendedName>
</protein>
<dbReference type="STRING" id="477690.SAMN05216474_0196"/>
<dbReference type="RefSeq" id="WP_090245329.1">
    <property type="nucleotide sequence ID" value="NZ_FPAS01000001.1"/>
</dbReference>
<dbReference type="PANTHER" id="PTHR36166">
    <property type="entry name" value="CHROMOSOME 9, WHOLE GENOME SHOTGUN SEQUENCE"/>
    <property type="match status" value="1"/>
</dbReference>
<dbReference type="InterPro" id="IPR019587">
    <property type="entry name" value="Polyketide_cyclase/dehydratase"/>
</dbReference>
<dbReference type="Gene3D" id="3.30.530.20">
    <property type="match status" value="1"/>
</dbReference>
<gene>
    <name evidence="1" type="ORF">SAMN05216474_0196</name>
</gene>
<dbReference type="AlphaFoldDB" id="A0A1I6XGX3"/>
<dbReference type="CDD" id="cd07822">
    <property type="entry name" value="SRPBCC_4"/>
    <property type="match status" value="1"/>
</dbReference>
<evidence type="ECO:0000313" key="1">
    <source>
        <dbReference type="EMBL" id="SFT37595.1"/>
    </source>
</evidence>
<dbReference type="SUPFAM" id="SSF55961">
    <property type="entry name" value="Bet v1-like"/>
    <property type="match status" value="1"/>
</dbReference>
<reference evidence="1 2" key="1">
    <citation type="submission" date="2016-10" db="EMBL/GenBank/DDBJ databases">
        <authorList>
            <person name="de Groot N.N."/>
        </authorList>
    </citation>
    <scope>NUCLEOTIDE SEQUENCE [LARGE SCALE GENOMIC DNA]</scope>
    <source>
        <strain evidence="1 2">CGMCC 1.7005</strain>
    </source>
</reference>
<name>A0A1I6XGX3_9FLAO</name>
<evidence type="ECO:0000313" key="2">
    <source>
        <dbReference type="Proteomes" id="UP000236454"/>
    </source>
</evidence>
<proteinExistence type="predicted"/>
<dbReference type="EMBL" id="FPAS01000001">
    <property type="protein sequence ID" value="SFT37595.1"/>
    <property type="molecule type" value="Genomic_DNA"/>
</dbReference>
<organism evidence="1 2">
    <name type="scientific">Lishizhenia tianjinensis</name>
    <dbReference type="NCBI Taxonomy" id="477690"/>
    <lineage>
        <taxon>Bacteria</taxon>
        <taxon>Pseudomonadati</taxon>
        <taxon>Bacteroidota</taxon>
        <taxon>Flavobacteriia</taxon>
        <taxon>Flavobacteriales</taxon>
        <taxon>Crocinitomicaceae</taxon>
        <taxon>Lishizhenia</taxon>
    </lineage>
</organism>
<dbReference type="OrthoDB" id="191189at2"/>
<dbReference type="InterPro" id="IPR023393">
    <property type="entry name" value="START-like_dom_sf"/>
</dbReference>
<dbReference type="Pfam" id="PF10604">
    <property type="entry name" value="Polyketide_cyc2"/>
    <property type="match status" value="1"/>
</dbReference>
<accession>A0A1I6XGX3</accession>
<dbReference type="Proteomes" id="UP000236454">
    <property type="component" value="Unassembled WGS sequence"/>
</dbReference>
<keyword evidence="2" id="KW-1185">Reference proteome</keyword>
<evidence type="ECO:0008006" key="3">
    <source>
        <dbReference type="Google" id="ProtNLM"/>
    </source>
</evidence>
<sequence>MAKTISSQITIDAPVQKVWKVLMNTTAYPEWNPFVKKLKGELTVGKKITVDLPGMKFKPTVEVLEENKEFRWQGHLLFPRIFDGQHQFLLEEINSNQTLFTHQEHFKGLLVPFLKKMLEGDTKKDFIAMNEALKKKCETL</sequence>